<gene>
    <name evidence="2" type="ORF">LS73_007245</name>
    <name evidence="1" type="ORF">NCTC12714_00693</name>
</gene>
<evidence type="ECO:0000313" key="3">
    <source>
        <dbReference type="Proteomes" id="UP000029922"/>
    </source>
</evidence>
<dbReference type="EMBL" id="JRPD02000017">
    <property type="protein sequence ID" value="TLD99565.1"/>
    <property type="molecule type" value="Genomic_DNA"/>
</dbReference>
<dbReference type="Pfam" id="PF12710">
    <property type="entry name" value="HAD"/>
    <property type="match status" value="1"/>
</dbReference>
<dbReference type="EMBL" id="UGJE01000002">
    <property type="protein sequence ID" value="STQ85904.1"/>
    <property type="molecule type" value="Genomic_DNA"/>
</dbReference>
<evidence type="ECO:0000313" key="4">
    <source>
        <dbReference type="Proteomes" id="UP000255139"/>
    </source>
</evidence>
<dbReference type="GO" id="GO:0000287">
    <property type="term" value="F:magnesium ion binding"/>
    <property type="evidence" value="ECO:0007669"/>
    <property type="project" value="TreeGrafter"/>
</dbReference>
<dbReference type="InterPro" id="IPR023214">
    <property type="entry name" value="HAD_sf"/>
</dbReference>
<dbReference type="AlphaFoldDB" id="A0A099U003"/>
<accession>A0A099U003</accession>
<dbReference type="STRING" id="216.LS73_07530"/>
<dbReference type="Proteomes" id="UP000029922">
    <property type="component" value="Unassembled WGS sequence"/>
</dbReference>
<protein>
    <submittedName>
        <fullName evidence="1">HAD hydrolase, family IB</fullName>
    </submittedName>
    <submittedName>
        <fullName evidence="2">HAD-IB family hydrolase</fullName>
    </submittedName>
</protein>
<reference evidence="2 3" key="1">
    <citation type="journal article" date="2014" name="Genome Announc.">
        <title>Draft genome sequences of eight enterohepatic helicobacter species isolated from both laboratory and wild rodents.</title>
        <authorList>
            <person name="Sheh A."/>
            <person name="Shen Z."/>
            <person name="Fox J.G."/>
        </authorList>
    </citation>
    <scope>NUCLEOTIDE SEQUENCE [LARGE SCALE GENOMIC DNA]</scope>
    <source>
        <strain evidence="2 3">ST1</strain>
    </source>
</reference>
<evidence type="ECO:0000313" key="2">
    <source>
        <dbReference type="EMBL" id="TLD99565.1"/>
    </source>
</evidence>
<dbReference type="Gene3D" id="3.40.50.1000">
    <property type="entry name" value="HAD superfamily/HAD-like"/>
    <property type="match status" value="1"/>
</dbReference>
<dbReference type="GO" id="GO:0006564">
    <property type="term" value="P:L-serine biosynthetic process"/>
    <property type="evidence" value="ECO:0007669"/>
    <property type="project" value="TreeGrafter"/>
</dbReference>
<dbReference type="PANTHER" id="PTHR43344">
    <property type="entry name" value="PHOSPHOSERINE PHOSPHATASE"/>
    <property type="match status" value="1"/>
</dbReference>
<keyword evidence="1" id="KW-0378">Hydrolase</keyword>
<dbReference type="Proteomes" id="UP000255139">
    <property type="component" value="Unassembled WGS sequence"/>
</dbReference>
<dbReference type="GO" id="GO:0005737">
    <property type="term" value="C:cytoplasm"/>
    <property type="evidence" value="ECO:0007669"/>
    <property type="project" value="TreeGrafter"/>
</dbReference>
<name>A0A099U003_9HELI</name>
<sequence>MVVAFFDFDGTITRGDSFALFLRFMIGKKFIIKIIQNLPSLILYKLKMQDNTTTKEKILSSCLKNMDIDYFNTKCNDFTAILKNFCKDSALQKIHWHKESGHRVIMVSASFEEYLRPFCNTLNIELLATKMEVKNNKLTGKLASPNCYGKEKERRIREYCNLASFKSIYVYGDTKGDKEMLALASPYQAFYRVFN</sequence>
<dbReference type="NCBIfam" id="TIGR01488">
    <property type="entry name" value="HAD-SF-IB"/>
    <property type="match status" value="1"/>
</dbReference>
<keyword evidence="4" id="KW-1185">Reference proteome</keyword>
<dbReference type="Gene3D" id="1.20.1440.100">
    <property type="entry name" value="SG protein - dephosphorylation function"/>
    <property type="match status" value="1"/>
</dbReference>
<reference evidence="1 4" key="2">
    <citation type="submission" date="2018-06" db="EMBL/GenBank/DDBJ databases">
        <authorList>
            <consortium name="Pathogen Informatics"/>
            <person name="Doyle S."/>
        </authorList>
    </citation>
    <scope>NUCLEOTIDE SEQUENCE [LARGE SCALE GENOMIC DNA]</scope>
    <source>
        <strain evidence="1 4">NCTC12714</strain>
    </source>
</reference>
<dbReference type="OrthoDB" id="9784466at2"/>
<dbReference type="InterPro" id="IPR036412">
    <property type="entry name" value="HAD-like_sf"/>
</dbReference>
<dbReference type="GO" id="GO:0036424">
    <property type="term" value="F:L-phosphoserine phosphatase activity"/>
    <property type="evidence" value="ECO:0007669"/>
    <property type="project" value="TreeGrafter"/>
</dbReference>
<dbReference type="InterPro" id="IPR006385">
    <property type="entry name" value="HAD_hydro_SerB1"/>
</dbReference>
<dbReference type="SUPFAM" id="SSF56784">
    <property type="entry name" value="HAD-like"/>
    <property type="match status" value="1"/>
</dbReference>
<dbReference type="NCBIfam" id="TIGR01490">
    <property type="entry name" value="HAD-SF-IB-hyp1"/>
    <property type="match status" value="1"/>
</dbReference>
<proteinExistence type="predicted"/>
<evidence type="ECO:0000313" key="1">
    <source>
        <dbReference type="EMBL" id="STQ85904.1"/>
    </source>
</evidence>
<dbReference type="InterPro" id="IPR050582">
    <property type="entry name" value="HAD-like_SerB"/>
</dbReference>
<organism evidence="1 4">
    <name type="scientific">Helicobacter muridarum</name>
    <dbReference type="NCBI Taxonomy" id="216"/>
    <lineage>
        <taxon>Bacteria</taxon>
        <taxon>Pseudomonadati</taxon>
        <taxon>Campylobacterota</taxon>
        <taxon>Epsilonproteobacteria</taxon>
        <taxon>Campylobacterales</taxon>
        <taxon>Helicobacteraceae</taxon>
        <taxon>Helicobacter</taxon>
    </lineage>
</organism>
<dbReference type="PANTHER" id="PTHR43344:SF14">
    <property type="entry name" value="HAD-IB FAMILY HYDROLASE"/>
    <property type="match status" value="1"/>
</dbReference>
<dbReference type="RefSeq" id="WP_034558650.1">
    <property type="nucleotide sequence ID" value="NZ_FZML01000005.1"/>
</dbReference>